<gene>
    <name evidence="10" type="ORF">IX84_16600</name>
</gene>
<dbReference type="GO" id="GO:0015562">
    <property type="term" value="F:efflux transmembrane transporter activity"/>
    <property type="evidence" value="ECO:0007669"/>
    <property type="project" value="InterPro"/>
</dbReference>
<dbReference type="GO" id="GO:0015288">
    <property type="term" value="F:porin activity"/>
    <property type="evidence" value="ECO:0007669"/>
    <property type="project" value="TreeGrafter"/>
</dbReference>
<evidence type="ECO:0000256" key="6">
    <source>
        <dbReference type="ARBA" id="ARBA00023136"/>
    </source>
</evidence>
<feature type="signal peptide" evidence="9">
    <location>
        <begin position="1"/>
        <end position="22"/>
    </location>
</feature>
<feature type="chain" id="PRO_5001947877" description="Transporter" evidence="9">
    <location>
        <begin position="23"/>
        <end position="480"/>
    </location>
</feature>
<evidence type="ECO:0000256" key="4">
    <source>
        <dbReference type="ARBA" id="ARBA00022452"/>
    </source>
</evidence>
<dbReference type="InterPro" id="IPR003423">
    <property type="entry name" value="OMP_efflux"/>
</dbReference>
<protein>
    <recommendedName>
        <fullName evidence="12">Transporter</fullName>
    </recommendedName>
</protein>
<evidence type="ECO:0000256" key="9">
    <source>
        <dbReference type="SAM" id="SignalP"/>
    </source>
</evidence>
<dbReference type="Pfam" id="PF02321">
    <property type="entry name" value="OEP"/>
    <property type="match status" value="2"/>
</dbReference>
<dbReference type="GO" id="GO:1990281">
    <property type="term" value="C:efflux pump complex"/>
    <property type="evidence" value="ECO:0007669"/>
    <property type="project" value="TreeGrafter"/>
</dbReference>
<dbReference type="SUPFAM" id="SSF56954">
    <property type="entry name" value="Outer membrane efflux proteins (OEP)"/>
    <property type="match status" value="1"/>
</dbReference>
<dbReference type="PANTHER" id="PTHR30026:SF20">
    <property type="entry name" value="OUTER MEMBRANE PROTEIN TOLC"/>
    <property type="match status" value="1"/>
</dbReference>
<dbReference type="Proteomes" id="UP000029736">
    <property type="component" value="Unassembled WGS sequence"/>
</dbReference>
<keyword evidence="6" id="KW-0472">Membrane</keyword>
<dbReference type="AlphaFoldDB" id="A0A098S554"/>
<dbReference type="STRING" id="1524460.IX84_16600"/>
<evidence type="ECO:0000256" key="1">
    <source>
        <dbReference type="ARBA" id="ARBA00004442"/>
    </source>
</evidence>
<name>A0A098S554_9BACT</name>
<dbReference type="OrthoDB" id="9811587at2"/>
<dbReference type="PANTHER" id="PTHR30026">
    <property type="entry name" value="OUTER MEMBRANE PROTEIN TOLC"/>
    <property type="match status" value="1"/>
</dbReference>
<evidence type="ECO:0000256" key="8">
    <source>
        <dbReference type="SAM" id="Coils"/>
    </source>
</evidence>
<reference evidence="10 11" key="1">
    <citation type="journal article" date="2014" name="Int. J. Syst. Evol. Microbiol.">
        <title>Phaeodactylibacter xiamenensis gen. nov., sp. nov., a member of the family Saprospiraceae isolated from the marine alga Phaeodactylum tricornutum.</title>
        <authorList>
            <person name="Chen Z.Jr."/>
            <person name="Lei X."/>
            <person name="Lai Q."/>
            <person name="Li Y."/>
            <person name="Zhang B."/>
            <person name="Zhang J."/>
            <person name="Zhang H."/>
            <person name="Yang L."/>
            <person name="Zheng W."/>
            <person name="Tian Y."/>
            <person name="Yu Z."/>
            <person name="Xu H.Jr."/>
            <person name="Zheng T."/>
        </authorList>
    </citation>
    <scope>NUCLEOTIDE SEQUENCE [LARGE SCALE GENOMIC DNA]</scope>
    <source>
        <strain evidence="10 11">KD52</strain>
    </source>
</reference>
<keyword evidence="3" id="KW-0813">Transport</keyword>
<keyword evidence="8" id="KW-0175">Coiled coil</keyword>
<dbReference type="RefSeq" id="WP_044222852.1">
    <property type="nucleotide sequence ID" value="NZ_JBKAGJ010000021.1"/>
</dbReference>
<comment type="caution">
    <text evidence="10">The sequence shown here is derived from an EMBL/GenBank/DDBJ whole genome shotgun (WGS) entry which is preliminary data.</text>
</comment>
<comment type="subcellular location">
    <subcellularLocation>
        <location evidence="1">Cell outer membrane</location>
    </subcellularLocation>
</comment>
<evidence type="ECO:0000256" key="3">
    <source>
        <dbReference type="ARBA" id="ARBA00022448"/>
    </source>
</evidence>
<evidence type="ECO:0000313" key="11">
    <source>
        <dbReference type="Proteomes" id="UP000029736"/>
    </source>
</evidence>
<evidence type="ECO:0000256" key="5">
    <source>
        <dbReference type="ARBA" id="ARBA00022692"/>
    </source>
</evidence>
<keyword evidence="7" id="KW-0998">Cell outer membrane</keyword>
<feature type="coiled-coil region" evidence="8">
    <location>
        <begin position="360"/>
        <end position="428"/>
    </location>
</feature>
<dbReference type="EMBL" id="JPOS01000038">
    <property type="protein sequence ID" value="KGE87260.1"/>
    <property type="molecule type" value="Genomic_DNA"/>
</dbReference>
<dbReference type="InterPro" id="IPR051906">
    <property type="entry name" value="TolC-like"/>
</dbReference>
<dbReference type="GO" id="GO:0009279">
    <property type="term" value="C:cell outer membrane"/>
    <property type="evidence" value="ECO:0007669"/>
    <property type="project" value="UniProtKB-SubCell"/>
</dbReference>
<keyword evidence="4" id="KW-1134">Transmembrane beta strand</keyword>
<accession>A0A098S554</accession>
<sequence>MTIKKSALTLVFFALTSWMIQAQTQPWSLEKCIEYAQQNNLSLRQAQYDIRSAELNIQENKYSRLPALSAGARAGYQFGRTIDPTTNSFNNERIGFNSFSLDANAMLYGGGFINNSIKQSELNTRAARLDAEATSNNLALDVAAAYLNILLAEEQLTNAEKNLELSEEQLEQTDKLIRAGSVPANDRLDILSQIAQNERAIIEAENAVNIGYLNLKQLMQLGPEDDLKIVRPEFIELPDNANPQAVGLEEVYSAALQTQPQIRAADLRIESAQVSEAIAESGFLPTLSLFANLNSNFSSAFRSPIFETQRVPQTVFIDGSPVTIEFQSQVPVDDEQIAYTDQIDQNFGQVVGLNLNIPIYSRHTNRINKERARISKLNAEVGSVQQRQLLEADVQRAIADTRASFNSYKAAQRSVDAAEMAFDNAQKRFDLGAINTLEFATARTTLDQARIELIRSKYQYLFNLKTIDFYMGKALELNMN</sequence>
<comment type="similarity">
    <text evidence="2">Belongs to the outer membrane factor (OMF) (TC 1.B.17) family.</text>
</comment>
<dbReference type="Gene3D" id="1.20.1600.10">
    <property type="entry name" value="Outer membrane efflux proteins (OEP)"/>
    <property type="match status" value="1"/>
</dbReference>
<keyword evidence="9" id="KW-0732">Signal</keyword>
<feature type="coiled-coil region" evidence="8">
    <location>
        <begin position="149"/>
        <end position="176"/>
    </location>
</feature>
<keyword evidence="11" id="KW-1185">Reference proteome</keyword>
<organism evidence="10 11">
    <name type="scientific">Phaeodactylibacter xiamenensis</name>
    <dbReference type="NCBI Taxonomy" id="1524460"/>
    <lineage>
        <taxon>Bacteria</taxon>
        <taxon>Pseudomonadati</taxon>
        <taxon>Bacteroidota</taxon>
        <taxon>Saprospiria</taxon>
        <taxon>Saprospirales</taxon>
        <taxon>Haliscomenobacteraceae</taxon>
        <taxon>Phaeodactylibacter</taxon>
    </lineage>
</organism>
<evidence type="ECO:0000256" key="7">
    <source>
        <dbReference type="ARBA" id="ARBA00023237"/>
    </source>
</evidence>
<evidence type="ECO:0000256" key="2">
    <source>
        <dbReference type="ARBA" id="ARBA00007613"/>
    </source>
</evidence>
<evidence type="ECO:0008006" key="12">
    <source>
        <dbReference type="Google" id="ProtNLM"/>
    </source>
</evidence>
<evidence type="ECO:0000313" key="10">
    <source>
        <dbReference type="EMBL" id="KGE87260.1"/>
    </source>
</evidence>
<keyword evidence="5" id="KW-0812">Transmembrane</keyword>
<proteinExistence type="inferred from homology"/>